<dbReference type="InterPro" id="IPR039785">
    <property type="entry name" value="MINY3/4"/>
</dbReference>
<organism evidence="11 12">
    <name type="scientific">Branchiostoma floridae</name>
    <name type="common">Florida lancelet</name>
    <name type="synonym">Amphioxus</name>
    <dbReference type="NCBI Taxonomy" id="7739"/>
    <lineage>
        <taxon>Eukaryota</taxon>
        <taxon>Metazoa</taxon>
        <taxon>Chordata</taxon>
        <taxon>Cephalochordata</taxon>
        <taxon>Leptocardii</taxon>
        <taxon>Amphioxiformes</taxon>
        <taxon>Branchiostomatidae</taxon>
        <taxon>Branchiostoma</taxon>
    </lineage>
</organism>
<dbReference type="AlphaFoldDB" id="A0A9J7LUV6"/>
<evidence type="ECO:0000256" key="5">
    <source>
        <dbReference type="ARBA" id="ARBA00022801"/>
    </source>
</evidence>
<evidence type="ECO:0000256" key="1">
    <source>
        <dbReference type="ARBA" id="ARBA00000707"/>
    </source>
</evidence>
<feature type="compositionally biased region" description="Low complexity" evidence="9">
    <location>
        <begin position="262"/>
        <end position="281"/>
    </location>
</feature>
<keyword evidence="6 8" id="KW-0788">Thiol protease</keyword>
<dbReference type="PANTHER" id="PTHR12473:SF8">
    <property type="entry name" value="UBIQUITIN CARBOXYL-TERMINAL HYDROLASE MINDY-4-RELATED"/>
    <property type="match status" value="1"/>
</dbReference>
<keyword evidence="4 8" id="KW-0833">Ubl conjugation pathway</keyword>
<dbReference type="GO" id="GO:0006508">
    <property type="term" value="P:proteolysis"/>
    <property type="evidence" value="ECO:0007669"/>
    <property type="project" value="UniProtKB-KW"/>
</dbReference>
<feature type="domain" description="Deubiquitinating enzyme MINDY-3/4 conserved" evidence="10">
    <location>
        <begin position="510"/>
        <end position="848"/>
    </location>
</feature>
<feature type="region of interest" description="Disordered" evidence="9">
    <location>
        <begin position="84"/>
        <end position="141"/>
    </location>
</feature>
<dbReference type="OMA" id="SCFSTEW"/>
<dbReference type="InterPro" id="IPR059022">
    <property type="entry name" value="MINDY4_N"/>
</dbReference>
<dbReference type="Pfam" id="PF26038">
    <property type="entry name" value="Dimer_MINDY4_N"/>
    <property type="match status" value="1"/>
</dbReference>
<evidence type="ECO:0000256" key="9">
    <source>
        <dbReference type="SAM" id="MobiDB-lite"/>
    </source>
</evidence>
<dbReference type="OrthoDB" id="10263628at2759"/>
<comment type="catalytic activity">
    <reaction evidence="1 8">
        <text>Thiol-dependent hydrolysis of ester, thioester, amide, peptide and isopeptide bonds formed by the C-terminal Gly of ubiquitin (a 76-residue protein attached to proteins as an intracellular targeting signal).</text>
        <dbReference type="EC" id="3.4.19.12"/>
    </reaction>
</comment>
<evidence type="ECO:0000256" key="6">
    <source>
        <dbReference type="ARBA" id="ARBA00022807"/>
    </source>
</evidence>
<keyword evidence="11" id="KW-1185">Reference proteome</keyword>
<sequence length="853" mass="93878">MENSNVENVASSLVREYLSRKGLKGTLQTMDSEMPRSEGSISNRLQLAKELHLEYLMKKNKECSPPLRAMLEVMTKYFLQKIDVGREDKRQSSGSRPSSRMSSERPSSRSASHSKAPSDDSGFHSNQSNHHAKRASKGSALGLDIHNVEDEEGMGSTAISDVSKAGVHSTVEESVLQLKKETSSKMAATDARDTAEATQTKKSRPNSSRGLRSGMMAGPIMSSQDNRSSRRGRAPSNRPNLAINLGTENKLDFTKDPTNVDSPISKYSESKVSSSTLSSSLTRKDSSSDSNLGSDKSLYVAKDPAKKTVSEEENDYFDSKRPTSGSKLVKSTSLDDKVVSPNVGTRTKAHDKRRKSAEPESLAAKLDGKISPTPNNLSQTNRSSSNPSEILTDISQDTLTEQLAARREARAKTRPKTSENGGSSRMDKLKERLKNLEDSFDDNGSNNSKSRKSNSSSSNSNTKKFGDLEMGDVDDLEDDLGDLALSAPAPSIKPLADAQPITAETAAELKTLLFGSASEQFNAEWRNQSLSFCDTEGLRFGIVQNKGGPCGALAAIQACMLKRLLFGEARDKTANAHRLLSPDSRLRSECLALGLADLLWRAGRKKLAVVAMPSGRKQFQGGARYRQDNLTETLMLNTVDSQGDLEAFIKQNISLFETNQYATILVLYSAILSRSIDHVISDMDEPTTKLIGAHGYCTQEMVNLFLTGKAVSNVFNDTVELDSGGGETMILRGVGSRSEIGLLSLFEHYGSCQVGTYMKTPRYPIWVVCSESHFSVLFCIRKELMNDWKYERRFDLYYYDGLARQDEQIRLTVDNLHPYQPPGEGELIPPLEHCIRTKWNDATVDWNGTDPIL</sequence>
<feature type="compositionally biased region" description="Basic and acidic residues" evidence="9">
    <location>
        <begin position="425"/>
        <end position="437"/>
    </location>
</feature>
<name>A0A9J7LUV6_BRAFL</name>
<dbReference type="PANTHER" id="PTHR12473">
    <property type="entry name" value="UBIQUITIN CARBOXYL-TERMINAL HYDROLASE MINDY-4-RELATED"/>
    <property type="match status" value="1"/>
</dbReference>
<gene>
    <name evidence="12" type="primary">LOC118424246</name>
</gene>
<accession>A0A9J7LUV6</accession>
<feature type="compositionally biased region" description="Polar residues" evidence="9">
    <location>
        <begin position="322"/>
        <end position="332"/>
    </location>
</feature>
<evidence type="ECO:0000313" key="11">
    <source>
        <dbReference type="Proteomes" id="UP000001554"/>
    </source>
</evidence>
<evidence type="ECO:0000256" key="4">
    <source>
        <dbReference type="ARBA" id="ARBA00022786"/>
    </source>
</evidence>
<keyword evidence="3 8" id="KW-0645">Protease</keyword>
<protein>
    <recommendedName>
        <fullName evidence="8">Ubiquitin carboxyl-terminal hydrolase MINDY</fullName>
        <ecNumber evidence="8">3.4.19.12</ecNumber>
    </recommendedName>
</protein>
<reference evidence="11" key="1">
    <citation type="journal article" date="2020" name="Nat. Ecol. Evol.">
        <title>Deeply conserved synteny resolves early events in vertebrate evolution.</title>
        <authorList>
            <person name="Simakov O."/>
            <person name="Marletaz F."/>
            <person name="Yue J.X."/>
            <person name="O'Connell B."/>
            <person name="Jenkins J."/>
            <person name="Brandt A."/>
            <person name="Calef R."/>
            <person name="Tung C.H."/>
            <person name="Huang T.K."/>
            <person name="Schmutz J."/>
            <person name="Satoh N."/>
            <person name="Yu J.K."/>
            <person name="Putnam N.H."/>
            <person name="Green R.E."/>
            <person name="Rokhsar D.S."/>
        </authorList>
    </citation>
    <scope>NUCLEOTIDE SEQUENCE [LARGE SCALE GENOMIC DNA]</scope>
    <source>
        <strain evidence="11">S238N-H82</strain>
    </source>
</reference>
<dbReference type="GO" id="GO:0071108">
    <property type="term" value="P:protein K48-linked deubiquitination"/>
    <property type="evidence" value="ECO:0007669"/>
    <property type="project" value="InterPro"/>
</dbReference>
<reference evidence="12" key="2">
    <citation type="submission" date="2025-08" db="UniProtKB">
        <authorList>
            <consortium name="RefSeq"/>
        </authorList>
    </citation>
    <scope>IDENTIFICATION</scope>
    <source>
        <strain evidence="12">S238N-H82</strain>
        <tissue evidence="12">Testes</tissue>
    </source>
</reference>
<comment type="function">
    <text evidence="8">Hydrolase that can remove 'Lys-48'-linked conjugated ubiquitin from proteins.</text>
</comment>
<dbReference type="GO" id="GO:1990380">
    <property type="term" value="F:K48-linked deubiquitinase activity"/>
    <property type="evidence" value="ECO:0000318"/>
    <property type="project" value="GO_Central"/>
</dbReference>
<proteinExistence type="inferred from homology"/>
<evidence type="ECO:0000256" key="2">
    <source>
        <dbReference type="ARBA" id="ARBA00011074"/>
    </source>
</evidence>
<feature type="compositionally biased region" description="Low complexity" evidence="9">
    <location>
        <begin position="92"/>
        <end position="101"/>
    </location>
</feature>
<dbReference type="EC" id="3.4.19.12" evidence="8"/>
<dbReference type="SMART" id="SM01174">
    <property type="entry name" value="DUF4205"/>
    <property type="match status" value="1"/>
</dbReference>
<feature type="compositionally biased region" description="Low complexity" evidence="9">
    <location>
        <begin position="443"/>
        <end position="463"/>
    </location>
</feature>
<dbReference type="InterPro" id="IPR025257">
    <property type="entry name" value="MINDY-3/4_CD"/>
</dbReference>
<evidence type="ECO:0000256" key="3">
    <source>
        <dbReference type="ARBA" id="ARBA00022670"/>
    </source>
</evidence>
<evidence type="ECO:0000256" key="7">
    <source>
        <dbReference type="ARBA" id="ARBA00037630"/>
    </source>
</evidence>
<comment type="function">
    <text evidence="7">Probable hydrolase that can remove 'Lys-48'-linked conjugated ubiquitin from proteins.</text>
</comment>
<feature type="compositionally biased region" description="Low complexity" evidence="9">
    <location>
        <begin position="288"/>
        <end position="298"/>
    </location>
</feature>
<dbReference type="GO" id="GO:0004843">
    <property type="term" value="F:cysteine-type deubiquitinase activity"/>
    <property type="evidence" value="ECO:0007669"/>
    <property type="project" value="UniProtKB-UniRule"/>
</dbReference>
<feature type="region of interest" description="Disordered" evidence="9">
    <location>
        <begin position="177"/>
        <end position="472"/>
    </location>
</feature>
<comment type="similarity">
    <text evidence="2 8">Belongs to the MINDY deubiquitinase family. FAM188 subfamily.</text>
</comment>
<feature type="compositionally biased region" description="Polar residues" evidence="9">
    <location>
        <begin position="372"/>
        <end position="401"/>
    </location>
</feature>
<dbReference type="Pfam" id="PF13898">
    <property type="entry name" value="MINDY-3_4_CD"/>
    <property type="match status" value="1"/>
</dbReference>
<evidence type="ECO:0000313" key="12">
    <source>
        <dbReference type="RefSeq" id="XP_035688680.1"/>
    </source>
</evidence>
<evidence type="ECO:0000256" key="8">
    <source>
        <dbReference type="RuleBase" id="RU367088"/>
    </source>
</evidence>
<dbReference type="GeneID" id="118424246"/>
<evidence type="ECO:0000259" key="10">
    <source>
        <dbReference type="SMART" id="SM01174"/>
    </source>
</evidence>
<dbReference type="RefSeq" id="XP_035688680.1">
    <property type="nucleotide sequence ID" value="XM_035832787.1"/>
</dbReference>
<dbReference type="Proteomes" id="UP000001554">
    <property type="component" value="Chromosome 10"/>
</dbReference>
<keyword evidence="5 8" id="KW-0378">Hydrolase</keyword>